<sequence>MIIDVAGALAKALVYAVSVAGAVVIPVRPDAKDVAEAARTQQHIETARKMVRRAIPYAATLVQVNRRAQVTAHSRAQLQALGVPVLNADVPLRTAYQQASYTGDPLADASVLDDISAIAAEVMALVESNHGA</sequence>
<gene>
    <name evidence="1" type="ORF">AZOBR_p350085</name>
</gene>
<dbReference type="KEGG" id="abs:AZOBR_p350085"/>
<name>A0A9P1NRI7_9PROT</name>
<evidence type="ECO:0000313" key="1">
    <source>
        <dbReference type="EMBL" id="CCD03069.1"/>
    </source>
</evidence>
<proteinExistence type="predicted"/>
<organism evidence="1 2">
    <name type="scientific">Azospirillum baldaniorum</name>
    <dbReference type="NCBI Taxonomy" id="1064539"/>
    <lineage>
        <taxon>Bacteria</taxon>
        <taxon>Pseudomonadati</taxon>
        <taxon>Pseudomonadota</taxon>
        <taxon>Alphaproteobacteria</taxon>
        <taxon>Rhodospirillales</taxon>
        <taxon>Azospirillaceae</taxon>
        <taxon>Azospirillum</taxon>
    </lineage>
</organism>
<dbReference type="EMBL" id="HE577330">
    <property type="protein sequence ID" value="CCD03069.1"/>
    <property type="molecule type" value="Genomic_DNA"/>
</dbReference>
<dbReference type="InterPro" id="IPR027417">
    <property type="entry name" value="P-loop_NTPase"/>
</dbReference>
<protein>
    <submittedName>
        <fullName evidence="1">Uncharacterized protein</fullName>
    </submittedName>
</protein>
<evidence type="ECO:0000313" key="2">
    <source>
        <dbReference type="Proteomes" id="UP000007319"/>
    </source>
</evidence>
<dbReference type="AlphaFoldDB" id="A0A9P1NRI7"/>
<dbReference type="Gene3D" id="3.40.50.300">
    <property type="entry name" value="P-loop containing nucleotide triphosphate hydrolases"/>
    <property type="match status" value="1"/>
</dbReference>
<accession>A0A9P1NRI7</accession>
<dbReference type="SUPFAM" id="SSF52540">
    <property type="entry name" value="P-loop containing nucleoside triphosphate hydrolases"/>
    <property type="match status" value="1"/>
</dbReference>
<geneLocation type="plasmid" evidence="1 2">
    <name>AZOBR_p3</name>
</geneLocation>
<reference evidence="1 2" key="1">
    <citation type="journal article" date="2011" name="PLoS Genet.">
        <title>Azospirillum genomes reveal transition of bacteria from aquatic to terrestrial environments.</title>
        <authorList>
            <person name="Wisniewski-Dye F."/>
            <person name="Borziak K."/>
            <person name="Khalsa-Moyers G."/>
            <person name="Alexandre G."/>
            <person name="Sukharnikov L.O."/>
            <person name="Wuichet K."/>
            <person name="Hurst G.B."/>
            <person name="McDonald W.H."/>
            <person name="Robertson J.S."/>
            <person name="Barbe V."/>
            <person name="Calteau A."/>
            <person name="Rouy Z."/>
            <person name="Mangenot S."/>
            <person name="Prigent-Combaret C."/>
            <person name="Normand P."/>
            <person name="Boyer M."/>
            <person name="Siguier P."/>
            <person name="Dessaux Y."/>
            <person name="Elmerich C."/>
            <person name="Condemine G."/>
            <person name="Krishnen G."/>
            <person name="Kennedy I."/>
            <person name="Paterson A.H."/>
            <person name="Gonzalez V."/>
            <person name="Mavingui P."/>
            <person name="Zhulin I.B."/>
        </authorList>
    </citation>
    <scope>NUCLEOTIDE SEQUENCE [LARGE SCALE GENOMIC DNA]</scope>
    <source>
        <strain evidence="1 2">Sp245</strain>
    </source>
</reference>
<keyword evidence="2" id="KW-1185">Reference proteome</keyword>
<keyword evidence="1" id="KW-0614">Plasmid</keyword>
<dbReference type="Proteomes" id="UP000007319">
    <property type="component" value="Plasmid AZOBR_p3"/>
</dbReference>